<comment type="caution">
    <text evidence="1">The sequence shown here is derived from an EMBL/GenBank/DDBJ whole genome shotgun (WGS) entry which is preliminary data.</text>
</comment>
<protein>
    <recommendedName>
        <fullName evidence="3">Chromosome partitioning protein ParB</fullName>
    </recommendedName>
</protein>
<evidence type="ECO:0008006" key="3">
    <source>
        <dbReference type="Google" id="ProtNLM"/>
    </source>
</evidence>
<evidence type="ECO:0000313" key="1">
    <source>
        <dbReference type="EMBL" id="TRZ60013.1"/>
    </source>
</evidence>
<keyword evidence="2" id="KW-1185">Reference proteome</keyword>
<reference evidence="1 2" key="1">
    <citation type="journal article" date="2019" name="Biocontrol Sci. Technol.">
        <title>Pseudomonas putida strain B2017 produced as technical grade active ingredient controls fungal and bacterial crop diseases.</title>
        <authorList>
            <person name="Oliver C."/>
            <person name="Hernandez I."/>
            <person name="Caminal M."/>
            <person name="Lara J.M."/>
            <person name="Fernandez C."/>
        </authorList>
    </citation>
    <scope>NUCLEOTIDE SEQUENCE [LARGE SCALE GENOMIC DNA]</scope>
    <source>
        <strain evidence="1 2">B2017</strain>
    </source>
</reference>
<proteinExistence type="predicted"/>
<dbReference type="RefSeq" id="WP_143999673.1">
    <property type="nucleotide sequence ID" value="NZ_QWEF01000001.1"/>
</dbReference>
<organism evidence="1 2">
    <name type="scientific">Pseudomonas alloputida</name>
    <dbReference type="NCBI Taxonomy" id="1940621"/>
    <lineage>
        <taxon>Bacteria</taxon>
        <taxon>Pseudomonadati</taxon>
        <taxon>Pseudomonadota</taxon>
        <taxon>Gammaproteobacteria</taxon>
        <taxon>Pseudomonadales</taxon>
        <taxon>Pseudomonadaceae</taxon>
        <taxon>Pseudomonas</taxon>
    </lineage>
</organism>
<name>A0ABY3D306_9PSED</name>
<accession>A0ABY3D306</accession>
<dbReference type="Proteomes" id="UP001165882">
    <property type="component" value="Unassembled WGS sequence"/>
</dbReference>
<gene>
    <name evidence="1" type="ORF">DZA28_08560</name>
</gene>
<sequence>MSTPPLISSQRYLNREVIARKVAKFKVFVVRTVDLEMRGKLYRIILDGHHNLAAARLIGAEPTWKGPPPKLERFMKGMTTERFAAFMINNLTDSDWYFHDTGQVVEELLAPQR</sequence>
<evidence type="ECO:0000313" key="2">
    <source>
        <dbReference type="Proteomes" id="UP001165882"/>
    </source>
</evidence>
<dbReference type="EMBL" id="QWEF01000001">
    <property type="protein sequence ID" value="TRZ60013.1"/>
    <property type="molecule type" value="Genomic_DNA"/>
</dbReference>